<dbReference type="KEGG" id="str:Sterm_1797"/>
<feature type="transmembrane region" description="Helical" evidence="1">
    <location>
        <begin position="6"/>
        <end position="22"/>
    </location>
</feature>
<gene>
    <name evidence="2" type="ordered locus">Sterm_1797</name>
</gene>
<feature type="transmembrane region" description="Helical" evidence="1">
    <location>
        <begin position="34"/>
        <end position="59"/>
    </location>
</feature>
<dbReference type="Pfam" id="PF06541">
    <property type="entry name" value="ABC_trans_CmpB"/>
    <property type="match status" value="1"/>
</dbReference>
<evidence type="ECO:0000313" key="2">
    <source>
        <dbReference type="EMBL" id="ACZ08655.1"/>
    </source>
</evidence>
<dbReference type="RefSeq" id="WP_012861249.1">
    <property type="nucleotide sequence ID" value="NC_013517.1"/>
</dbReference>
<feature type="transmembrane region" description="Helical" evidence="1">
    <location>
        <begin position="65"/>
        <end position="88"/>
    </location>
</feature>
<name>D1AIS1_SEBTE</name>
<dbReference type="eggNOG" id="COG4905">
    <property type="taxonomic scope" value="Bacteria"/>
</dbReference>
<feature type="transmembrane region" description="Helical" evidence="1">
    <location>
        <begin position="109"/>
        <end position="129"/>
    </location>
</feature>
<dbReference type="HOGENOM" id="CLU_055257_2_2_0"/>
<evidence type="ECO:0000313" key="3">
    <source>
        <dbReference type="Proteomes" id="UP000000845"/>
    </source>
</evidence>
<evidence type="ECO:0000256" key="1">
    <source>
        <dbReference type="SAM" id="Phobius"/>
    </source>
</evidence>
<keyword evidence="3" id="KW-1185">Reference proteome</keyword>
<dbReference type="AlphaFoldDB" id="D1AIS1"/>
<reference evidence="3" key="1">
    <citation type="submission" date="2009-09" db="EMBL/GenBank/DDBJ databases">
        <title>The complete chromosome of Sebaldella termitidis ATCC 33386.</title>
        <authorList>
            <consortium name="US DOE Joint Genome Institute (JGI-PGF)"/>
            <person name="Lucas S."/>
            <person name="Copeland A."/>
            <person name="Lapidus A."/>
            <person name="Glavina del Rio T."/>
            <person name="Dalin E."/>
            <person name="Tice H."/>
            <person name="Bruce D."/>
            <person name="Goodwin L."/>
            <person name="Pitluck S."/>
            <person name="Kyrpides N."/>
            <person name="Mavromatis K."/>
            <person name="Ivanova N."/>
            <person name="Mikhailova N."/>
            <person name="Sims D."/>
            <person name="Meincke L."/>
            <person name="Brettin T."/>
            <person name="Detter J.C."/>
            <person name="Han C."/>
            <person name="Larimer F."/>
            <person name="Land M."/>
            <person name="Hauser L."/>
            <person name="Markowitz V."/>
            <person name="Cheng J.F."/>
            <person name="Hugenholtz P."/>
            <person name="Woyke T."/>
            <person name="Wu D."/>
            <person name="Eisen J.A."/>
        </authorList>
    </citation>
    <scope>NUCLEOTIDE SEQUENCE [LARGE SCALE GENOMIC DNA]</scope>
    <source>
        <strain evidence="3">ATCC 33386 / NCTC 11300</strain>
    </source>
</reference>
<dbReference type="STRING" id="526218.Sterm_1797"/>
<proteinExistence type="predicted"/>
<organism evidence="2 3">
    <name type="scientific">Sebaldella termitidis (strain ATCC 33386 / NCTC 11300)</name>
    <dbReference type="NCBI Taxonomy" id="526218"/>
    <lineage>
        <taxon>Bacteria</taxon>
        <taxon>Fusobacteriati</taxon>
        <taxon>Fusobacteriota</taxon>
        <taxon>Fusobacteriia</taxon>
        <taxon>Fusobacteriales</taxon>
        <taxon>Leptotrichiaceae</taxon>
        <taxon>Sebaldella</taxon>
    </lineage>
</organism>
<reference evidence="2 3" key="2">
    <citation type="journal article" date="2010" name="Stand. Genomic Sci.">
        <title>Complete genome sequence of Sebaldella termitidis type strain (NCTC 11300).</title>
        <authorList>
            <person name="Harmon-Smith M."/>
            <person name="Celia L."/>
            <person name="Chertkov O."/>
            <person name="Lapidus A."/>
            <person name="Copeland A."/>
            <person name="Glavina Del Rio T."/>
            <person name="Nolan M."/>
            <person name="Lucas S."/>
            <person name="Tice H."/>
            <person name="Cheng J.F."/>
            <person name="Han C."/>
            <person name="Detter J.C."/>
            <person name="Bruce D."/>
            <person name="Goodwin L."/>
            <person name="Pitluck S."/>
            <person name="Pati A."/>
            <person name="Liolios K."/>
            <person name="Ivanova N."/>
            <person name="Mavromatis K."/>
            <person name="Mikhailova N."/>
            <person name="Chen A."/>
            <person name="Palaniappan K."/>
            <person name="Land M."/>
            <person name="Hauser L."/>
            <person name="Chang Y.J."/>
            <person name="Jeffries C.D."/>
            <person name="Brettin T."/>
            <person name="Goker M."/>
            <person name="Beck B."/>
            <person name="Bristow J."/>
            <person name="Eisen J.A."/>
            <person name="Markowitz V."/>
            <person name="Hugenholtz P."/>
            <person name="Kyrpides N.C."/>
            <person name="Klenk H.P."/>
            <person name="Chen F."/>
        </authorList>
    </citation>
    <scope>NUCLEOTIDE SEQUENCE [LARGE SCALE GENOMIC DNA]</scope>
    <source>
        <strain evidence="3">ATCC 33386 / NCTC 11300</strain>
    </source>
</reference>
<keyword evidence="1" id="KW-1133">Transmembrane helix</keyword>
<accession>D1AIS1</accession>
<protein>
    <submittedName>
        <fullName evidence="2">Uncharacterized protein</fullName>
    </submittedName>
</protein>
<keyword evidence="1" id="KW-0812">Transmembrane</keyword>
<dbReference type="Proteomes" id="UP000000845">
    <property type="component" value="Chromosome"/>
</dbReference>
<dbReference type="InterPro" id="IPR010540">
    <property type="entry name" value="CmpB_TMEM229"/>
</dbReference>
<sequence>MTKFYSEVILFFFIYSVMGWLWETIYCSLKAGKFIYRGFLIGPYCPIYGFGIIMVLYFIEPFHNNLILLYIFSTIIVTLLEFFTSYFLEKIFHTTWWDYHNVPFNIQGRIALPVSAFWGIGCVLVVRVIQPFVTKIVEMLYNSFGIIIPSAILCLMAVDTVFSLLNMFSLQNFLKDFHSKLEGQAKNLKSSLKVRSQHFSDFIELEINKKNELKEKIREKRIHEKENLELKLNTRKLKFNERRLLNAFPNVKLKRLSELKNPRDLLLKLDKIKK</sequence>
<keyword evidence="1" id="KW-0472">Membrane</keyword>
<feature type="transmembrane region" description="Helical" evidence="1">
    <location>
        <begin position="141"/>
        <end position="165"/>
    </location>
</feature>
<dbReference type="EMBL" id="CP001739">
    <property type="protein sequence ID" value="ACZ08655.1"/>
    <property type="molecule type" value="Genomic_DNA"/>
</dbReference>